<dbReference type="GO" id="GO:0047372">
    <property type="term" value="F:monoacylglycerol lipase activity"/>
    <property type="evidence" value="ECO:0007669"/>
    <property type="project" value="TreeGrafter"/>
</dbReference>
<dbReference type="GO" id="GO:0034338">
    <property type="term" value="F:short-chain carboxylesterase activity"/>
    <property type="evidence" value="ECO:0007669"/>
    <property type="project" value="TreeGrafter"/>
</dbReference>
<dbReference type="RefSeq" id="WP_131912279.1">
    <property type="nucleotide sequence ID" value="NZ_OU594967.1"/>
</dbReference>
<dbReference type="Proteomes" id="UP000295565">
    <property type="component" value="Unassembled WGS sequence"/>
</dbReference>
<evidence type="ECO:0000256" key="2">
    <source>
        <dbReference type="PIRSR" id="PIRSR005211-1"/>
    </source>
</evidence>
<dbReference type="EMBL" id="SMGD01000012">
    <property type="protein sequence ID" value="TCK57727.1"/>
    <property type="molecule type" value="Genomic_DNA"/>
</dbReference>
<dbReference type="PANTHER" id="PTHR10794">
    <property type="entry name" value="ABHYDROLASE DOMAIN-CONTAINING PROTEIN"/>
    <property type="match status" value="1"/>
</dbReference>
<evidence type="ECO:0000256" key="1">
    <source>
        <dbReference type="ARBA" id="ARBA00010884"/>
    </source>
</evidence>
<dbReference type="Pfam" id="PF12146">
    <property type="entry name" value="Hydrolase_4"/>
    <property type="match status" value="1"/>
</dbReference>
<evidence type="ECO:0000313" key="4">
    <source>
        <dbReference type="EMBL" id="TCK57727.1"/>
    </source>
</evidence>
<reference evidence="4 5" key="1">
    <citation type="submission" date="2019-03" db="EMBL/GenBank/DDBJ databases">
        <title>Genomic Encyclopedia of Type Strains, Phase IV (KMG-IV): sequencing the most valuable type-strain genomes for metagenomic binning, comparative biology and taxonomic classification.</title>
        <authorList>
            <person name="Goeker M."/>
        </authorList>
    </citation>
    <scope>NUCLEOTIDE SEQUENCE [LARGE SCALE GENOMIC DNA]</scope>
    <source>
        <strain evidence="4 5">DSM 18577</strain>
    </source>
</reference>
<evidence type="ECO:0000259" key="3">
    <source>
        <dbReference type="Pfam" id="PF12146"/>
    </source>
</evidence>
<dbReference type="SUPFAM" id="SSF53474">
    <property type="entry name" value="alpha/beta-Hydrolases"/>
    <property type="match status" value="1"/>
</dbReference>
<feature type="active site" description="Charge relay system" evidence="2">
    <location>
        <position position="142"/>
    </location>
</feature>
<protein>
    <recommendedName>
        <fullName evidence="3">Serine aminopeptidase S33 domain-containing protein</fullName>
    </recommendedName>
</protein>
<dbReference type="AlphaFoldDB" id="A0A4R1K1Q3"/>
<proteinExistence type="inferred from homology"/>
<dbReference type="InterPro" id="IPR012020">
    <property type="entry name" value="ABHD4"/>
</dbReference>
<comment type="similarity">
    <text evidence="1">Belongs to the AB hydrolase superfamily. AB hydrolase 4 family.</text>
</comment>
<feature type="domain" description="Serine aminopeptidase S33" evidence="3">
    <location>
        <begin position="63"/>
        <end position="291"/>
    </location>
</feature>
<dbReference type="OrthoDB" id="332676at2"/>
<keyword evidence="5" id="KW-1185">Reference proteome</keyword>
<feature type="active site" description="Charge relay system" evidence="2">
    <location>
        <position position="264"/>
    </location>
</feature>
<dbReference type="InterPro" id="IPR050960">
    <property type="entry name" value="AB_hydrolase_4_sf"/>
</dbReference>
<dbReference type="PIRSF" id="PIRSF005211">
    <property type="entry name" value="Ab_hydro_YheT"/>
    <property type="match status" value="1"/>
</dbReference>
<feature type="active site" description="Charge relay system" evidence="2">
    <location>
        <position position="292"/>
    </location>
</feature>
<name>A0A4R1K1Q3_9GAMM</name>
<dbReference type="Gene3D" id="3.40.50.1820">
    <property type="entry name" value="alpha/beta hydrolase"/>
    <property type="match status" value="1"/>
</dbReference>
<dbReference type="PANTHER" id="PTHR10794:SF94">
    <property type="entry name" value="ESTERASE YHET-RELATED"/>
    <property type="match status" value="1"/>
</dbReference>
<gene>
    <name evidence="4" type="ORF">EV690_1421</name>
</gene>
<sequence>MKDISPSHFKPTWYTRNRHIQTIWPTIRVQPQPAVHWQTLPTMDGDYVELAWDTEPNLSTDVIVILLPGLEGSIASHYICRLLPKLRYQHRANVVLHHRGCGRHSNRLWRSYHSNDQFGLRALVHYCQKHYPSASLYAIGYSMGANLLANYLAEHSLNGAALICPPLDLAQSAELLNQPARRIYRHYLLSHLKQSLSDKIRQFADAPLTQSMVTNIQTLAEFDECYTAPACGFHSASDYYQQASCLPRLALIKTPTWLLRTADDPVVDPEPEHFTQHLSSSIDYQLSRYGGHVGFHQGWRLQHCWLDDALQHWLQRSISS</sequence>
<comment type="caution">
    <text evidence="4">The sequence shown here is derived from an EMBL/GenBank/DDBJ whole genome shotgun (WGS) entry which is preliminary data.</text>
</comment>
<dbReference type="InterPro" id="IPR029058">
    <property type="entry name" value="AB_hydrolase_fold"/>
</dbReference>
<dbReference type="InterPro" id="IPR022742">
    <property type="entry name" value="Hydrolase_4"/>
</dbReference>
<evidence type="ECO:0000313" key="5">
    <source>
        <dbReference type="Proteomes" id="UP000295565"/>
    </source>
</evidence>
<accession>A0A4R1K1Q3</accession>
<organism evidence="4 5">
    <name type="scientific">Celerinatantimonas diazotrophica</name>
    <dbReference type="NCBI Taxonomy" id="412034"/>
    <lineage>
        <taxon>Bacteria</taxon>
        <taxon>Pseudomonadati</taxon>
        <taxon>Pseudomonadota</taxon>
        <taxon>Gammaproteobacteria</taxon>
        <taxon>Celerinatantimonadaceae</taxon>
        <taxon>Celerinatantimonas</taxon>
    </lineage>
</organism>